<reference evidence="2" key="2">
    <citation type="submission" date="2020-09" db="EMBL/GenBank/DDBJ databases">
        <title>Reference genome assembly for Australian Ascochyta lentis isolate Al4.</title>
        <authorList>
            <person name="Lee R.C."/>
            <person name="Farfan-Caceres L.M."/>
            <person name="Debler J.W."/>
            <person name="Williams A.H."/>
            <person name="Henares B.M."/>
        </authorList>
    </citation>
    <scope>NUCLEOTIDE SEQUENCE</scope>
    <source>
        <strain evidence="2">Al4</strain>
    </source>
</reference>
<feature type="compositionally biased region" description="Polar residues" evidence="1">
    <location>
        <begin position="483"/>
        <end position="494"/>
    </location>
</feature>
<sequence length="747" mass="84293">MANEEQRKAFAAYMGGGSSSGSTASAGQPMPQYPGSVANPASQYLFNVWVLGSNDTIFEDLQLTCSAEQFPGLGVPPTVPTPPPAASSSIVSYQGLQGGFAHQGAFPQAGLPQRLPPLGQSQGLGQTPGAQSMPAPPAPPGYAHLPRNYTSQPPPPPGYNVGWQYTDPNVPQSARANLAGTASGIMAPTQRNMSTEMMQSMEKRTDDYFAYQYQAGVEAPPQTEKQTVPVLLCHTCSVCGQMRSAGYHRNHPVIPGKPIVTTPCRKCKKHTKNRHSSRTRSYTRIRTCTADEPCDWPRSAVNVDIDNSERRGRRRSRDEIYASWKTDHLQPRIIKEHSSQANIGLRTLQRSPARVYRNETRVRVSSLSPGRSRYDGVWPPPDIVRMTALRSDEPYPAPEEVWPPPDVVRTHFHRKKSPSRPSPRIVELSPSPPPERSRASRVSYRSESQERRPRSSVRQSESRVRMESHPRPYRTVIPEHRVFSQSDETSTNDAGSEPIGRGILKPADMNFETSYRRRTSMRDSQQSTNVELGGPRVQFASERSEEPHPKERSDNEKYEQYRRYESHRYAERAASPPIDHMERLHLRPSSPSPQRSYDEIRIDRARCISQSPPKRYEKIRVRHISVSPPPPRDHKRQLSPLPRSPERPIYSGYRHVSRAQAIGRTRASTPPLSRKQMEPEDDMTDSEDEERGRLMEVRSWKGIDENGQPATFVEERRKVRMIDQGSISGSDFRPLTDRLAARSWREV</sequence>
<dbReference type="EMBL" id="RZGK01000004">
    <property type="protein sequence ID" value="KAF9699716.1"/>
    <property type="molecule type" value="Genomic_DNA"/>
</dbReference>
<keyword evidence="3" id="KW-1185">Reference proteome</keyword>
<organism evidence="2 3">
    <name type="scientific">Ascochyta lentis</name>
    <dbReference type="NCBI Taxonomy" id="205686"/>
    <lineage>
        <taxon>Eukaryota</taxon>
        <taxon>Fungi</taxon>
        <taxon>Dikarya</taxon>
        <taxon>Ascomycota</taxon>
        <taxon>Pezizomycotina</taxon>
        <taxon>Dothideomycetes</taxon>
        <taxon>Pleosporomycetidae</taxon>
        <taxon>Pleosporales</taxon>
        <taxon>Pleosporineae</taxon>
        <taxon>Didymellaceae</taxon>
        <taxon>Ascochyta</taxon>
    </lineage>
</organism>
<reference evidence="2" key="1">
    <citation type="submission" date="2018-12" db="EMBL/GenBank/DDBJ databases">
        <authorList>
            <person name="Syme R.A."/>
            <person name="Farfan-Caceres L."/>
            <person name="Lichtenzveig J."/>
        </authorList>
    </citation>
    <scope>NUCLEOTIDE SEQUENCE</scope>
    <source>
        <strain evidence="2">Al4</strain>
    </source>
</reference>
<accession>A0A8H7JCB8</accession>
<evidence type="ECO:0000256" key="1">
    <source>
        <dbReference type="SAM" id="MobiDB-lite"/>
    </source>
</evidence>
<dbReference type="OrthoDB" id="5415512at2759"/>
<feature type="compositionally biased region" description="Basic and acidic residues" evidence="1">
    <location>
        <begin position="542"/>
        <end position="571"/>
    </location>
</feature>
<evidence type="ECO:0000313" key="3">
    <source>
        <dbReference type="Proteomes" id="UP000651452"/>
    </source>
</evidence>
<feature type="compositionally biased region" description="Basic and acidic residues" evidence="1">
    <location>
        <begin position="460"/>
        <end position="470"/>
    </location>
</feature>
<feature type="region of interest" description="Disordered" evidence="1">
    <location>
        <begin position="103"/>
        <end position="164"/>
    </location>
</feature>
<evidence type="ECO:0000313" key="2">
    <source>
        <dbReference type="EMBL" id="KAF9699716.1"/>
    </source>
</evidence>
<dbReference type="Proteomes" id="UP000651452">
    <property type="component" value="Unassembled WGS sequence"/>
</dbReference>
<protein>
    <submittedName>
        <fullName evidence="2">Uncharacterized protein</fullName>
    </submittedName>
</protein>
<feature type="compositionally biased region" description="Basic and acidic residues" evidence="1">
    <location>
        <begin position="596"/>
        <end position="606"/>
    </location>
</feature>
<feature type="compositionally biased region" description="Basic and acidic residues" evidence="1">
    <location>
        <begin position="690"/>
        <end position="704"/>
    </location>
</feature>
<feature type="compositionally biased region" description="Polar residues" evidence="1">
    <location>
        <begin position="119"/>
        <end position="130"/>
    </location>
</feature>
<feature type="region of interest" description="Disordered" evidence="1">
    <location>
        <begin position="394"/>
        <end position="717"/>
    </location>
</feature>
<proteinExistence type="predicted"/>
<name>A0A8H7JCB8_9PLEO</name>
<feature type="region of interest" description="Disordered" evidence="1">
    <location>
        <begin position="1"/>
        <end position="31"/>
    </location>
</feature>
<feature type="compositionally biased region" description="Acidic residues" evidence="1">
    <location>
        <begin position="679"/>
        <end position="689"/>
    </location>
</feature>
<dbReference type="AlphaFoldDB" id="A0A8H7JCB8"/>
<comment type="caution">
    <text evidence="2">The sequence shown here is derived from an EMBL/GenBank/DDBJ whole genome shotgun (WGS) entry which is preliminary data.</text>
</comment>
<feature type="compositionally biased region" description="Pro residues" evidence="1">
    <location>
        <begin position="395"/>
        <end position="406"/>
    </location>
</feature>
<gene>
    <name evidence="2" type="ORF">EKO04_002364</name>
</gene>